<dbReference type="GeneID" id="70080977"/>
<dbReference type="KEGG" id="vg:70080977"/>
<sequence length="93" mass="9835">MKTLIAFVLGVASAIIGVVADVNALAGLGFLTIAVTILIGFFKLVAAGTEAQHQADVQKIRDAGGTEAEALTYASLERQRRDSWFQAAAQMKK</sequence>
<dbReference type="RefSeq" id="YP_010246427.1">
    <property type="nucleotide sequence ID" value="NC_060135.1"/>
</dbReference>
<feature type="transmembrane region" description="Helical" evidence="1">
    <location>
        <begin position="24"/>
        <end position="45"/>
    </location>
</feature>
<evidence type="ECO:0000313" key="3">
    <source>
        <dbReference type="Proteomes" id="UP000516065"/>
    </source>
</evidence>
<evidence type="ECO:0000256" key="1">
    <source>
        <dbReference type="SAM" id="Phobius"/>
    </source>
</evidence>
<proteinExistence type="predicted"/>
<protein>
    <submittedName>
        <fullName evidence="2">Membrane protein</fullName>
    </submittedName>
</protein>
<dbReference type="Proteomes" id="UP000516065">
    <property type="component" value="Segment"/>
</dbReference>
<gene>
    <name evidence="2" type="primary">39</name>
    <name evidence="2" type="ORF">SEA_SEPHIROTH_39</name>
</gene>
<accession>A0A7G9UZC8</accession>
<keyword evidence="1" id="KW-0472">Membrane</keyword>
<keyword evidence="1" id="KW-0812">Transmembrane</keyword>
<keyword evidence="1" id="KW-1133">Transmembrane helix</keyword>
<name>A0A7G9UZC8_9CAUD</name>
<organism evidence="2 3">
    <name type="scientific">Gordonia Phage Sephiroth</name>
    <dbReference type="NCBI Taxonomy" id="2767553"/>
    <lineage>
        <taxon>Viruses</taxon>
        <taxon>Duplodnaviria</taxon>
        <taxon>Heunggongvirae</taxon>
        <taxon>Uroviricota</taxon>
        <taxon>Caudoviricetes</taxon>
        <taxon>Deeyouvirinae</taxon>
        <taxon>Octobienvirus</taxon>
        <taxon>Octobienvirus sephiroth</taxon>
    </lineage>
</organism>
<reference evidence="2 3" key="1">
    <citation type="submission" date="2020-06" db="EMBL/GenBank/DDBJ databases">
        <authorList>
            <person name="Aidoo V.A."/>
            <person name="Attix H.E."/>
            <person name="Centeno C.A."/>
            <person name="Hollingsworth J.S."/>
            <person name="Humbert W.S."/>
            <person name="Martinez-Aguilar E."/>
            <person name="Richter E.A."/>
            <person name="Smith D.M."/>
            <person name="Thoma A.L."/>
            <person name="Troup B.R."/>
            <person name="Watkins V.C."/>
            <person name="Brunner S."/>
            <person name="Chen S."/>
            <person name="Fogarty M.P."/>
            <person name="Merkhofer E.C."/>
            <person name="Garlena R.A."/>
            <person name="Russell D.A."/>
            <person name="Pope W.H."/>
            <person name="Jacobs-Sera D."/>
            <person name="Hatfull G.F."/>
        </authorList>
    </citation>
    <scope>NUCLEOTIDE SEQUENCE [LARGE SCALE GENOMIC DNA]</scope>
</reference>
<keyword evidence="3" id="KW-1185">Reference proteome</keyword>
<evidence type="ECO:0000313" key="2">
    <source>
        <dbReference type="EMBL" id="QNN99383.1"/>
    </source>
</evidence>
<dbReference type="EMBL" id="MT684599">
    <property type="protein sequence ID" value="QNN99383.1"/>
    <property type="molecule type" value="Genomic_DNA"/>
</dbReference>